<evidence type="ECO:0008006" key="4">
    <source>
        <dbReference type="Google" id="ProtNLM"/>
    </source>
</evidence>
<protein>
    <recommendedName>
        <fullName evidence="4">Accessory Sec system S-layer assembly protein</fullName>
    </recommendedName>
</protein>
<accession>A0A0A2T888</accession>
<dbReference type="InterPro" id="IPR030911">
    <property type="entry name" value="Sec_acc_SLAP"/>
</dbReference>
<dbReference type="OrthoDB" id="1907642at2"/>
<dbReference type="InterPro" id="IPR030910">
    <property type="entry name" value="SLAP_dom"/>
</dbReference>
<dbReference type="STRING" id="1385514.N782_16715"/>
<feature type="compositionally biased region" description="Polar residues" evidence="1">
    <location>
        <begin position="16"/>
        <end position="25"/>
    </location>
</feature>
<keyword evidence="3" id="KW-1185">Reference proteome</keyword>
<evidence type="ECO:0000256" key="1">
    <source>
        <dbReference type="SAM" id="MobiDB-lite"/>
    </source>
</evidence>
<dbReference type="AlphaFoldDB" id="A0A0A2T888"/>
<feature type="region of interest" description="Disordered" evidence="1">
    <location>
        <begin position="1"/>
        <end position="25"/>
    </location>
</feature>
<comment type="caution">
    <text evidence="2">The sequence shown here is derived from an EMBL/GenBank/DDBJ whole genome shotgun (WGS) entry which is preliminary data.</text>
</comment>
<name>A0A0A2T888_9BACI</name>
<dbReference type="eggNOG" id="ENOG502Z9IH">
    <property type="taxonomic scope" value="Bacteria"/>
</dbReference>
<organism evidence="2 3">
    <name type="scientific">Pontibacillus yanchengensis Y32</name>
    <dbReference type="NCBI Taxonomy" id="1385514"/>
    <lineage>
        <taxon>Bacteria</taxon>
        <taxon>Bacillati</taxon>
        <taxon>Bacillota</taxon>
        <taxon>Bacilli</taxon>
        <taxon>Bacillales</taxon>
        <taxon>Bacillaceae</taxon>
        <taxon>Pontibacillus</taxon>
    </lineage>
</organism>
<dbReference type="Proteomes" id="UP000030147">
    <property type="component" value="Unassembled WGS sequence"/>
</dbReference>
<proteinExistence type="predicted"/>
<evidence type="ECO:0000313" key="2">
    <source>
        <dbReference type="EMBL" id="KGP71739.1"/>
    </source>
</evidence>
<dbReference type="NCBIfam" id="TIGR04398">
    <property type="entry name" value="SLAP_DUP"/>
    <property type="match status" value="2"/>
</dbReference>
<dbReference type="EMBL" id="AVBF01000049">
    <property type="protein sequence ID" value="KGP71739.1"/>
    <property type="molecule type" value="Genomic_DNA"/>
</dbReference>
<dbReference type="RefSeq" id="WP_036822011.1">
    <property type="nucleotide sequence ID" value="NZ_AVBF01000049.1"/>
</dbReference>
<sequence length="310" mass="35482">MLNFLKRKKNEETEQPTRQNDSTVDANELLEDVQEESSEEQVETELSLHPSWKLDEEEVYVYRFMNNEHPPLKPNQISLAGFELHHMDDQISVGAFVRNSLNKKISFNETTLLLMTEDGTKLGRKEFDLSSLDELPAKSSRPYPFIFDENDLFVPVEEVPLEGWKLAFELKKSAQKHSLDLAESWQQSLASDDVEKLKEYTESLQPPKPGEVNFMGLKAVQADSGDLHVTMLIRNGSEKNISLQQLPLQFEDASGEVVARGGFQLDNFDVKANTSKPWTFIFPRAMIDTDSLDLSKWKAYPTQQNHQSEE</sequence>
<dbReference type="NCBIfam" id="TIGR04399">
    <property type="entry name" value="acc_Sec_SLAP"/>
    <property type="match status" value="1"/>
</dbReference>
<evidence type="ECO:0000313" key="3">
    <source>
        <dbReference type="Proteomes" id="UP000030147"/>
    </source>
</evidence>
<reference evidence="2 3" key="1">
    <citation type="journal article" date="2015" name="Stand. Genomic Sci.">
        <title>High quality draft genome sequence of the moderately halophilic bacterium Pontibacillus yanchengensis Y32(T) and comparison among Pontibacillus genomes.</title>
        <authorList>
            <person name="Huang J."/>
            <person name="Qiao Z.X."/>
            <person name="Tang J.W."/>
            <person name="Wang G."/>
        </authorList>
    </citation>
    <scope>NUCLEOTIDE SEQUENCE [LARGE SCALE GENOMIC DNA]</scope>
    <source>
        <strain evidence="2 3">Y32</strain>
    </source>
</reference>
<gene>
    <name evidence="2" type="ORF">N782_16715</name>
</gene>